<accession>A0ACC6LCB1</accession>
<sequence length="660" mass="69862">MADRSARLDFILALTDKVTAPLGKVKMGFSELTEQSEKNIKTMGMGLAGVTGAFVGINQSLQPALEMNRALGEVKSLGVAEDALTALNQKALEFSVNYGENARDFVASAYSIEGAIKGLTGSQLATFTNTSNLLAKATKSDAETMGAYVGTMYNLFKGQADAMGKGEWVEKLGGQTALAVQLFRTDGAQLKDAFKEVGSIATAAGVDIAEQFAVIGSLSSTMEGGDAGGRYKAFFENLGAASEKMGLKFTDANGKALPMLQIMDKLQGKLGDLTSASASAKLMEAFGGEGAQVINSLAKDTDRLRNGMDKLGKVRGLEDAQNMAMAMVDPWQQFAAAVEALRIAFGQALIPILTPLMAKLSGIAGTMTRWTQMFPNITRVIGIVTLTILALIAAMSLLTFAVGAGRMVWLAMVTVWKVVQLMSLRTAAGFVLQKLIMLTYITVVYGLTAALGVVRGVMLMWQGAIWLVNAALLANPVAWIVIGVLALVAAVIAAVVYWDEWTAALMNSEAFKWVSDQLTALSDWFASMGGWSGMAKAAWDGIVAIFHTAINNLIEMLNKIPGVDIETRFGAMPEVPGTDIGVNTVDATAAAQKAQQTINAAIPSLSPARPNAVPQGGLLTSIQNNQTQNKGMQVQKVEIHTSKPMTPLEMENMVAMSVGG</sequence>
<proteinExistence type="predicted"/>
<keyword evidence="2" id="KW-1185">Reference proteome</keyword>
<evidence type="ECO:0000313" key="2">
    <source>
        <dbReference type="Proteomes" id="UP001244872"/>
    </source>
</evidence>
<evidence type="ECO:0000313" key="1">
    <source>
        <dbReference type="EMBL" id="MDR9875900.1"/>
    </source>
</evidence>
<dbReference type="Proteomes" id="UP001244872">
    <property type="component" value="Unassembled WGS sequence"/>
</dbReference>
<protein>
    <submittedName>
        <fullName evidence="1">Phage tail tape measure protein</fullName>
    </submittedName>
</protein>
<dbReference type="EMBL" id="JAVLRO010000004">
    <property type="protein sequence ID" value="MDR9875900.1"/>
    <property type="molecule type" value="Genomic_DNA"/>
</dbReference>
<reference evidence="1" key="1">
    <citation type="submission" date="2023-07" db="EMBL/GenBank/DDBJ databases">
        <title>Bioagumentation of soil contaminated with hydrocarbons using Pseudomonas poae 7b strain.</title>
        <authorList>
            <person name="Kumor A."/>
        </authorList>
    </citation>
    <scope>NUCLEOTIDE SEQUENCE</scope>
    <source>
        <strain evidence="1">7b</strain>
    </source>
</reference>
<organism evidence="1 2">
    <name type="scientific">Pseudomonas allii</name>
    <dbReference type="NCBI Taxonomy" id="2740531"/>
    <lineage>
        <taxon>Bacteria</taxon>
        <taxon>Pseudomonadati</taxon>
        <taxon>Pseudomonadota</taxon>
        <taxon>Gammaproteobacteria</taxon>
        <taxon>Pseudomonadales</taxon>
        <taxon>Pseudomonadaceae</taxon>
        <taxon>Pseudomonas</taxon>
    </lineage>
</organism>
<comment type="caution">
    <text evidence="1">The sequence shown here is derived from an EMBL/GenBank/DDBJ whole genome shotgun (WGS) entry which is preliminary data.</text>
</comment>
<name>A0ACC6LCB1_9PSED</name>
<gene>
    <name evidence="1" type="ORF">RJC98_11955</name>
</gene>